<dbReference type="PROSITE" id="PS51257">
    <property type="entry name" value="PROKAR_LIPOPROTEIN"/>
    <property type="match status" value="1"/>
</dbReference>
<dbReference type="Gene3D" id="3.40.190.190">
    <property type="entry name" value="CypI, domain 2"/>
    <property type="match status" value="1"/>
</dbReference>
<dbReference type="Proteomes" id="UP000005254">
    <property type="component" value="Chromosome"/>
</dbReference>
<proteinExistence type="predicted"/>
<sequence length="368" mass="42258">MLFKKFTWVIPSLFLTIISTSLLISCATKSDNTLIFNISLDHNADTSIEKFFTVFSKKLSGKLNKKINVNFNIVDDSFTKINNIQANKADFAFVNSQAIASNNWFGYTPLIQTLTTAFKEDLELDYYEDGNLQKKAEKTNLLFLSPPYKEWDDIKQKWTGNRYDFLYEPSKLVSFYRSMILITGSASEITAIKKAWNEKNWNQFMKFGIGHGQTNSASRFELPDLLFRKHFAKNYPGLQNAINSDPDKFAVVRGREIGINKNIKIVFDDANSFSWTQNIKGSKRPFYTPIDPNDRLEILTYSDPLLYDIGIVSNNLSRIYQKAIGEIFIELAQSSEDLYGPSIGYNGYKMINDFEKEVVEIIEKTYGK</sequence>
<dbReference type="AlphaFoldDB" id="A0ABC7ZK04"/>
<dbReference type="InterPro" id="IPR010592">
    <property type="entry name" value="CypI"/>
</dbReference>
<evidence type="ECO:0000256" key="1">
    <source>
        <dbReference type="PIRNR" id="PIRNR004523"/>
    </source>
</evidence>
<dbReference type="InterPro" id="IPR043099">
    <property type="entry name" value="CypI_dom_I"/>
</dbReference>
<protein>
    <recommendedName>
        <fullName evidence="1">High affinity transport system protein</fullName>
    </recommendedName>
</protein>
<dbReference type="RefSeq" id="WP_009885873.1">
    <property type="nucleotide sequence ID" value="NC_018497.1"/>
</dbReference>
<evidence type="ECO:0000313" key="2">
    <source>
        <dbReference type="EMBL" id="AFQ04116.1"/>
    </source>
</evidence>
<name>A0ABC7ZK04_MYCGT</name>
<gene>
    <name evidence="2" type="ORF">CM1_01750</name>
</gene>
<dbReference type="EMBL" id="CP003772">
    <property type="protein sequence ID" value="AFQ04116.1"/>
    <property type="molecule type" value="Genomic_DNA"/>
</dbReference>
<comment type="function">
    <text evidence="1">Part of a high-affinity transport system.</text>
</comment>
<reference evidence="2 3" key="1">
    <citation type="journal article" date="2012" name="J. Bacteriol.">
        <title>Draft Genome Sequences of Four Axenic Mycoplasma genitalium Strains Isolated from Denmark, Japan, and Australia.</title>
        <authorList>
            <person name="McGowin C.L."/>
            <person name="Ma L."/>
            <person name="Jensen J.S."/>
            <person name="Mancuso M.M."/>
            <person name="Hamasuna R."/>
            <person name="Adegboye D."/>
            <person name="Martin D.H."/>
        </authorList>
    </citation>
    <scope>NUCLEOTIDE SEQUENCE [LARGE SCALE GENOMIC DNA]</scope>
    <source>
        <strain evidence="2 3">M6320</strain>
    </source>
</reference>
<keyword evidence="1" id="KW-0813">Transport</keyword>
<dbReference type="NCBIfam" id="NF045838">
    <property type="entry name" value="MG289_thiam_LP"/>
    <property type="match status" value="1"/>
</dbReference>
<evidence type="ECO:0000313" key="3">
    <source>
        <dbReference type="Proteomes" id="UP000005254"/>
    </source>
</evidence>
<dbReference type="Pfam" id="PF06646">
    <property type="entry name" value="CypI"/>
    <property type="match status" value="1"/>
</dbReference>
<organism evidence="2 3">
    <name type="scientific">Mycoplasmoides genitalium M6320</name>
    <dbReference type="NCBI Taxonomy" id="662945"/>
    <lineage>
        <taxon>Bacteria</taxon>
        <taxon>Bacillati</taxon>
        <taxon>Mycoplasmatota</taxon>
        <taxon>Mycoplasmoidales</taxon>
        <taxon>Mycoplasmoidaceae</taxon>
        <taxon>Mycoplasmoides</taxon>
    </lineage>
</organism>
<dbReference type="GeneID" id="99647167"/>
<dbReference type="Gene3D" id="3.40.190.180">
    <property type="entry name" value="Cypl, domain I"/>
    <property type="match status" value="1"/>
</dbReference>
<accession>A0ABC7ZK04</accession>
<dbReference type="KEGG" id="mgx:CM1_01750"/>
<dbReference type="InterPro" id="IPR043100">
    <property type="entry name" value="CypI_dom_II"/>
</dbReference>
<dbReference type="SMR" id="A0ABC7ZK04"/>
<dbReference type="PIRSF" id="PIRSF004523">
    <property type="entry name" value="Mycoplasma_p37"/>
    <property type="match status" value="1"/>
</dbReference>